<keyword evidence="2" id="KW-1185">Reference proteome</keyword>
<evidence type="ECO:0000313" key="2">
    <source>
        <dbReference type="Proteomes" id="UP001239111"/>
    </source>
</evidence>
<organism evidence="1 2">
    <name type="scientific">Eretmocerus hayati</name>
    <dbReference type="NCBI Taxonomy" id="131215"/>
    <lineage>
        <taxon>Eukaryota</taxon>
        <taxon>Metazoa</taxon>
        <taxon>Ecdysozoa</taxon>
        <taxon>Arthropoda</taxon>
        <taxon>Hexapoda</taxon>
        <taxon>Insecta</taxon>
        <taxon>Pterygota</taxon>
        <taxon>Neoptera</taxon>
        <taxon>Endopterygota</taxon>
        <taxon>Hymenoptera</taxon>
        <taxon>Apocrita</taxon>
        <taxon>Proctotrupomorpha</taxon>
        <taxon>Chalcidoidea</taxon>
        <taxon>Aphelinidae</taxon>
        <taxon>Aphelininae</taxon>
        <taxon>Eretmocerus</taxon>
    </lineage>
</organism>
<name>A0ACC2PZ56_9HYME</name>
<reference evidence="1" key="1">
    <citation type="submission" date="2023-04" db="EMBL/GenBank/DDBJ databases">
        <title>A chromosome-level genome assembly of the parasitoid wasp Eretmocerus hayati.</title>
        <authorList>
            <person name="Zhong Y."/>
            <person name="Liu S."/>
            <person name="Liu Y."/>
        </authorList>
    </citation>
    <scope>NUCLEOTIDE SEQUENCE</scope>
    <source>
        <strain evidence="1">ZJU_SS_LIU_2023</strain>
    </source>
</reference>
<dbReference type="EMBL" id="CM056741">
    <property type="protein sequence ID" value="KAJ8688559.1"/>
    <property type="molecule type" value="Genomic_DNA"/>
</dbReference>
<gene>
    <name evidence="1" type="ORF">QAD02_024354</name>
</gene>
<proteinExistence type="predicted"/>
<dbReference type="Proteomes" id="UP001239111">
    <property type="component" value="Chromosome 1"/>
</dbReference>
<evidence type="ECO:0000313" key="1">
    <source>
        <dbReference type="EMBL" id="KAJ8688559.1"/>
    </source>
</evidence>
<sequence>MRSAEAVDLAGRLMSLLLQLVALVAVFLEAVAVTAGTADAAGTTSSIEPKVAPRYLVYPPPGQDGAPTKVQLIFGLGLPMEEEVSTIIGYVMKCNYNLPYNASYLTDPYYAAKSVDNSATTDDDESQRRSHRSPIKRQVKAGEDEDDRVRPAFGRYEIYNMIEMAMGEGRACMLRAICEAAAMPLSLDYGVFAELLHVLLTPSSTEEKFVDVTDQQYHAAEFLGRTHEDPRICGRVFADCPTDPLEYLSIAL</sequence>
<accession>A0ACC2PZ56</accession>
<comment type="caution">
    <text evidence="1">The sequence shown here is derived from an EMBL/GenBank/DDBJ whole genome shotgun (WGS) entry which is preliminary data.</text>
</comment>
<protein>
    <submittedName>
        <fullName evidence="1">Uncharacterized protein</fullName>
    </submittedName>
</protein>